<feature type="region of interest" description="Disordered" evidence="1">
    <location>
        <begin position="274"/>
        <end position="322"/>
    </location>
</feature>
<proteinExistence type="predicted"/>
<dbReference type="InterPro" id="IPR025558">
    <property type="entry name" value="DUF4283"/>
</dbReference>
<dbReference type="Proteomes" id="UP000824120">
    <property type="component" value="Chromosome 8"/>
</dbReference>
<dbReference type="PANTHER" id="PTHR31286:SF179">
    <property type="entry name" value="RNASE H TYPE-1 DOMAIN-CONTAINING PROTEIN"/>
    <property type="match status" value="1"/>
</dbReference>
<dbReference type="PANTHER" id="PTHR31286">
    <property type="entry name" value="GLYCINE-RICH CELL WALL STRUCTURAL PROTEIN 1.8-LIKE"/>
    <property type="match status" value="1"/>
</dbReference>
<feature type="compositionally biased region" description="Basic and acidic residues" evidence="1">
    <location>
        <begin position="279"/>
        <end position="288"/>
    </location>
</feature>
<accession>A0A9J5XQC5</accession>
<dbReference type="InterPro" id="IPR040256">
    <property type="entry name" value="At4g02000-like"/>
</dbReference>
<feature type="domain" description="DUF4283" evidence="2">
    <location>
        <begin position="69"/>
        <end position="157"/>
    </location>
</feature>
<keyword evidence="4" id="KW-1185">Reference proteome</keyword>
<evidence type="ECO:0000313" key="3">
    <source>
        <dbReference type="EMBL" id="KAG5589711.1"/>
    </source>
</evidence>
<evidence type="ECO:0000313" key="4">
    <source>
        <dbReference type="Proteomes" id="UP000824120"/>
    </source>
</evidence>
<feature type="compositionally biased region" description="Basic and acidic residues" evidence="1">
    <location>
        <begin position="430"/>
        <end position="461"/>
    </location>
</feature>
<feature type="compositionally biased region" description="Basic and acidic residues" evidence="1">
    <location>
        <begin position="470"/>
        <end position="482"/>
    </location>
</feature>
<dbReference type="EMBL" id="JACXVP010000008">
    <property type="protein sequence ID" value="KAG5589711.1"/>
    <property type="molecule type" value="Genomic_DNA"/>
</dbReference>
<gene>
    <name evidence="3" type="ORF">H5410_040225</name>
</gene>
<feature type="region of interest" description="Disordered" evidence="1">
    <location>
        <begin position="358"/>
        <end position="500"/>
    </location>
</feature>
<feature type="non-terminal residue" evidence="3">
    <location>
        <position position="500"/>
    </location>
</feature>
<evidence type="ECO:0000259" key="2">
    <source>
        <dbReference type="Pfam" id="PF14111"/>
    </source>
</evidence>
<name>A0A9J5XQC5_SOLCO</name>
<protein>
    <recommendedName>
        <fullName evidence="2">DUF4283 domain-containing protein</fullName>
    </recommendedName>
</protein>
<sequence>MATPAAGQPPIIEVGPATIIPDINKRSYANVIKPPQSQCKSLSLKQIAYLHGEPRIIWEEEEVDQMIINEELQYAVIGKFSYGWLDIQDLRKLIPKQCDLKGEVNIGLLSNRYILIRATLLEDYVSLLSKPQFYITHKNWSYPMRTLKWDPLFNPKEETSIAIAWISFPSLPPNFFGKEAMFSLAAAVGKPLQVDMTTQNKTRPSCARVKVEVDLMGEFPKRINTGMRKRTGEINEKWITINYDYVPKYCKTCKLQGHNEKECFIIHPELYPKEEDEEANKRENKNTEGEMEQEEKDTERSRKGKGKIGESNAFQEQRRKNGYRKGGFFLRGKLERVWNPKQQQNDQVITTNKFEALGDTESIPKEGEHKNGEELPTKEDTTRENMVRMRQRHADAYSGVKDSANRDIRALSSAPSSVQILENEGGINQRSEERKKNDDEGPHTGQEEGHRESDTHNRVQEILKAPVIDKLTEQEKTKKKDTEEDECMQRNIESIGREGD</sequence>
<dbReference type="AlphaFoldDB" id="A0A9J5XQC5"/>
<evidence type="ECO:0000256" key="1">
    <source>
        <dbReference type="SAM" id="MobiDB-lite"/>
    </source>
</evidence>
<organism evidence="3 4">
    <name type="scientific">Solanum commersonii</name>
    <name type="common">Commerson's wild potato</name>
    <name type="synonym">Commerson's nightshade</name>
    <dbReference type="NCBI Taxonomy" id="4109"/>
    <lineage>
        <taxon>Eukaryota</taxon>
        <taxon>Viridiplantae</taxon>
        <taxon>Streptophyta</taxon>
        <taxon>Embryophyta</taxon>
        <taxon>Tracheophyta</taxon>
        <taxon>Spermatophyta</taxon>
        <taxon>Magnoliopsida</taxon>
        <taxon>eudicotyledons</taxon>
        <taxon>Gunneridae</taxon>
        <taxon>Pentapetalae</taxon>
        <taxon>asterids</taxon>
        <taxon>lamiids</taxon>
        <taxon>Solanales</taxon>
        <taxon>Solanaceae</taxon>
        <taxon>Solanoideae</taxon>
        <taxon>Solaneae</taxon>
        <taxon>Solanum</taxon>
    </lineage>
</organism>
<dbReference type="Pfam" id="PF14111">
    <property type="entry name" value="DUF4283"/>
    <property type="match status" value="1"/>
</dbReference>
<reference evidence="3 4" key="1">
    <citation type="submission" date="2020-09" db="EMBL/GenBank/DDBJ databases">
        <title>De no assembly of potato wild relative species, Solanum commersonii.</title>
        <authorList>
            <person name="Cho K."/>
        </authorList>
    </citation>
    <scope>NUCLEOTIDE SEQUENCE [LARGE SCALE GENOMIC DNA]</scope>
    <source>
        <strain evidence="3">LZ3.2</strain>
        <tissue evidence="3">Leaf</tissue>
    </source>
</reference>
<comment type="caution">
    <text evidence="3">The sequence shown here is derived from an EMBL/GenBank/DDBJ whole genome shotgun (WGS) entry which is preliminary data.</text>
</comment>
<feature type="compositionally biased region" description="Basic and acidic residues" evidence="1">
    <location>
        <begin position="362"/>
        <end position="395"/>
    </location>
</feature>
<dbReference type="OrthoDB" id="1751950at2759"/>